<evidence type="ECO:0000256" key="1">
    <source>
        <dbReference type="SAM" id="MobiDB-lite"/>
    </source>
</evidence>
<dbReference type="Proteomes" id="UP000054565">
    <property type="component" value="Unassembled WGS sequence"/>
</dbReference>
<evidence type="ECO:0000313" key="2">
    <source>
        <dbReference type="EMBL" id="KMP01364.1"/>
    </source>
</evidence>
<feature type="region of interest" description="Disordered" evidence="1">
    <location>
        <begin position="21"/>
        <end position="50"/>
    </location>
</feature>
<reference evidence="3" key="1">
    <citation type="journal article" date="2010" name="Genome Res.">
        <title>Population genomic sequencing of Coccidioides fungi reveals recent hybridization and transposon control.</title>
        <authorList>
            <person name="Neafsey D.E."/>
            <person name="Barker B.M."/>
            <person name="Sharpton T.J."/>
            <person name="Stajich J.E."/>
            <person name="Park D.J."/>
            <person name="Whiston E."/>
            <person name="Hung C.-Y."/>
            <person name="McMahan C."/>
            <person name="White J."/>
            <person name="Sykes S."/>
            <person name="Heiman D."/>
            <person name="Young S."/>
            <person name="Zeng Q."/>
            <person name="Abouelleil A."/>
            <person name="Aftuck L."/>
            <person name="Bessette D."/>
            <person name="Brown A."/>
            <person name="FitzGerald M."/>
            <person name="Lui A."/>
            <person name="Macdonald J.P."/>
            <person name="Priest M."/>
            <person name="Orbach M.J."/>
            <person name="Galgiani J.N."/>
            <person name="Kirkland T.N."/>
            <person name="Cole G.T."/>
            <person name="Birren B.W."/>
            <person name="Henn M.R."/>
            <person name="Taylor J.W."/>
            <person name="Rounsley S.D."/>
        </authorList>
    </citation>
    <scope>NUCLEOTIDE SEQUENCE [LARGE SCALE GENOMIC DNA]</scope>
    <source>
        <strain evidence="3">RMSCC 2394</strain>
    </source>
</reference>
<feature type="region of interest" description="Disordered" evidence="1">
    <location>
        <begin position="68"/>
        <end position="106"/>
    </location>
</feature>
<feature type="compositionally biased region" description="Pro residues" evidence="1">
    <location>
        <begin position="96"/>
        <end position="106"/>
    </location>
</feature>
<dbReference type="EMBL" id="DS028093">
    <property type="protein sequence ID" value="KMP01364.1"/>
    <property type="molecule type" value="Genomic_DNA"/>
</dbReference>
<evidence type="ECO:0000313" key="3">
    <source>
        <dbReference type="Proteomes" id="UP000054565"/>
    </source>
</evidence>
<dbReference type="AlphaFoldDB" id="A0A0J6Y2X9"/>
<accession>A0A0J6Y2X9</accession>
<gene>
    <name evidence="2" type="ORF">CIRG_01504</name>
</gene>
<proteinExistence type="predicted"/>
<protein>
    <submittedName>
        <fullName evidence="2">Uncharacterized protein</fullName>
    </submittedName>
</protein>
<sequence>MFEREREKPALVVDYKVTPPAHLHDADWRSTGSSGGHQRTGGPTTANERTWRRRRLEETHRHWTVLPHTPMLQKPMRLPNPVGARPKKGAIYVQPPRLPRAESPPA</sequence>
<organism evidence="2 3">
    <name type="scientific">Coccidioides immitis RMSCC 2394</name>
    <dbReference type="NCBI Taxonomy" id="404692"/>
    <lineage>
        <taxon>Eukaryota</taxon>
        <taxon>Fungi</taxon>
        <taxon>Dikarya</taxon>
        <taxon>Ascomycota</taxon>
        <taxon>Pezizomycotina</taxon>
        <taxon>Eurotiomycetes</taxon>
        <taxon>Eurotiomycetidae</taxon>
        <taxon>Onygenales</taxon>
        <taxon>Onygenaceae</taxon>
        <taxon>Coccidioides</taxon>
    </lineage>
</organism>
<name>A0A0J6Y2X9_COCIT</name>